<proteinExistence type="predicted"/>
<protein>
    <submittedName>
        <fullName evidence="1">Uncharacterized protein</fullName>
    </submittedName>
</protein>
<comment type="caution">
    <text evidence="1">The sequence shown here is derived from an EMBL/GenBank/DDBJ whole genome shotgun (WGS) entry which is preliminary data.</text>
</comment>
<evidence type="ECO:0000313" key="2">
    <source>
        <dbReference type="Proteomes" id="UP000187209"/>
    </source>
</evidence>
<dbReference type="Proteomes" id="UP000187209">
    <property type="component" value="Unassembled WGS sequence"/>
</dbReference>
<accession>A0A1R2BW71</accession>
<organism evidence="1 2">
    <name type="scientific">Stentor coeruleus</name>
    <dbReference type="NCBI Taxonomy" id="5963"/>
    <lineage>
        <taxon>Eukaryota</taxon>
        <taxon>Sar</taxon>
        <taxon>Alveolata</taxon>
        <taxon>Ciliophora</taxon>
        <taxon>Postciliodesmatophora</taxon>
        <taxon>Heterotrichea</taxon>
        <taxon>Heterotrichida</taxon>
        <taxon>Stentoridae</taxon>
        <taxon>Stentor</taxon>
    </lineage>
</organism>
<sequence length="180" mass="20217">MSVGKGGLIRSSLIPPAIREEAGKIYLEHGGLDILMDVLHVSAEQIREWTRNLKSNPEYYSSKKNKGMIQSIINCNKLPRKRHKTCKAKKEHKVKILGALSPEIQKQCEDLKVKIEESKQGNQVQIPKNLKIEIANLVTAVGHPKPIASTLGINEHILAGWSHYYSTLKNDLDVDMAYIL</sequence>
<reference evidence="1 2" key="1">
    <citation type="submission" date="2016-11" db="EMBL/GenBank/DDBJ databases">
        <title>The macronuclear genome of Stentor coeruleus: a giant cell with tiny introns.</title>
        <authorList>
            <person name="Slabodnick M."/>
            <person name="Ruby J.G."/>
            <person name="Reiff S.B."/>
            <person name="Swart E.C."/>
            <person name="Gosai S."/>
            <person name="Prabakaran S."/>
            <person name="Witkowska E."/>
            <person name="Larue G.E."/>
            <person name="Fisher S."/>
            <person name="Freeman R.M."/>
            <person name="Gunawardena J."/>
            <person name="Chu W."/>
            <person name="Stover N.A."/>
            <person name="Gregory B.D."/>
            <person name="Nowacki M."/>
            <person name="Derisi J."/>
            <person name="Roy S.W."/>
            <person name="Marshall W.F."/>
            <person name="Sood P."/>
        </authorList>
    </citation>
    <scope>NUCLEOTIDE SEQUENCE [LARGE SCALE GENOMIC DNA]</scope>
    <source>
        <strain evidence="1">WM001</strain>
    </source>
</reference>
<dbReference type="EMBL" id="MPUH01000396">
    <property type="protein sequence ID" value="OMJ81063.1"/>
    <property type="molecule type" value="Genomic_DNA"/>
</dbReference>
<evidence type="ECO:0000313" key="1">
    <source>
        <dbReference type="EMBL" id="OMJ81063.1"/>
    </source>
</evidence>
<keyword evidence="2" id="KW-1185">Reference proteome</keyword>
<name>A0A1R2BW71_9CILI</name>
<dbReference type="AlphaFoldDB" id="A0A1R2BW71"/>
<gene>
    <name evidence="1" type="ORF">SteCoe_18571</name>
</gene>
<dbReference type="OrthoDB" id="324463at2759"/>